<proteinExistence type="predicted"/>
<dbReference type="AlphaFoldDB" id="I2Q2M3"/>
<dbReference type="STRING" id="596152.DesU5LDRAFT_2365"/>
<organism evidence="1">
    <name type="scientific">Desulfovibrio sp. U5L</name>
    <dbReference type="NCBI Taxonomy" id="596152"/>
    <lineage>
        <taxon>Bacteria</taxon>
        <taxon>Pseudomonadati</taxon>
        <taxon>Thermodesulfobacteriota</taxon>
        <taxon>Desulfovibrionia</taxon>
        <taxon>Desulfovibrionales</taxon>
        <taxon>Desulfovibrionaceae</taxon>
        <taxon>Desulfovibrio</taxon>
    </lineage>
</organism>
<gene>
    <name evidence="1" type="ORF">DesU5LDRAFT_2365</name>
</gene>
<evidence type="ECO:0000313" key="1">
    <source>
        <dbReference type="EMBL" id="EIG54029.1"/>
    </source>
</evidence>
<reference evidence="1" key="1">
    <citation type="submission" date="2011-11" db="EMBL/GenBank/DDBJ databases">
        <title>Improved High-Quality Draft sequence of Desulfovibrio sp. U5L.</title>
        <authorList>
            <consortium name="US DOE Joint Genome Institute"/>
            <person name="Lucas S."/>
            <person name="Han J."/>
            <person name="Lapidus A."/>
            <person name="Cheng J.-F."/>
            <person name="Goodwin L."/>
            <person name="Pitluck S."/>
            <person name="Peters L."/>
            <person name="Ovchinnikova G."/>
            <person name="Held B."/>
            <person name="Detter J.C."/>
            <person name="Han C."/>
            <person name="Tapia R."/>
            <person name="Land M."/>
            <person name="Hauser L."/>
            <person name="Kyrpides N."/>
            <person name="Ivanova N."/>
            <person name="Pagani I."/>
            <person name="Gabster J."/>
            <person name="Walker C."/>
            <person name="Stolyar S."/>
            <person name="Stahl D."/>
            <person name="Arkin A."/>
            <person name="Dehal P."/>
            <person name="Hazen T."/>
            <person name="Woyke T."/>
        </authorList>
    </citation>
    <scope>NUCLEOTIDE SEQUENCE [LARGE SCALE GENOMIC DNA]</scope>
    <source>
        <strain evidence="1">U5L</strain>
    </source>
</reference>
<dbReference type="OrthoDB" id="5456851at2"/>
<dbReference type="eggNOG" id="ENOG50333WP">
    <property type="taxonomic scope" value="Bacteria"/>
</dbReference>
<sequence>MQIVNHQLQIEDIVIDLPRLAVAAQVHAWAVPAAYRDNGHFVSVQVAGQPMEIPACDGRDAQYLGALALEADAGAALAAAKAGAAARIDAQAEVLCNQVVTPGSAQMARYQRKEAIARSYLAALTAGALPADEAARAEAYPAVFGEVGITADTPEAVARTIVAMADAWWAYGDALEKVRLAGKRDVGAAADPAGVAAAEAAVAWPDPPAA</sequence>
<dbReference type="EMBL" id="JH600068">
    <property type="protein sequence ID" value="EIG54029.1"/>
    <property type="molecule type" value="Genomic_DNA"/>
</dbReference>
<name>I2Q2M3_9BACT</name>
<dbReference type="HOGENOM" id="CLU_1308481_0_0_7"/>
<evidence type="ECO:0008006" key="2">
    <source>
        <dbReference type="Google" id="ProtNLM"/>
    </source>
</evidence>
<accession>I2Q2M3</accession>
<protein>
    <recommendedName>
        <fullName evidence="2">DUF4376 domain-containing protein</fullName>
    </recommendedName>
</protein>